<proteinExistence type="inferred from homology"/>
<evidence type="ECO:0000313" key="8">
    <source>
        <dbReference type="Proteomes" id="UP000187408"/>
    </source>
</evidence>
<dbReference type="PANTHER" id="PTHR34478:SF1">
    <property type="entry name" value="PROTEIN LEMA"/>
    <property type="match status" value="1"/>
</dbReference>
<accession>A0A1R1MJS6</accession>
<dbReference type="AlphaFoldDB" id="A0A1R1MJS6"/>
<protein>
    <submittedName>
        <fullName evidence="7">Protein LemA</fullName>
    </submittedName>
</protein>
<comment type="similarity">
    <text evidence="2">Belongs to the LemA family.</text>
</comment>
<dbReference type="InterPro" id="IPR007156">
    <property type="entry name" value="MamQ_LemA"/>
</dbReference>
<evidence type="ECO:0000256" key="4">
    <source>
        <dbReference type="ARBA" id="ARBA00022989"/>
    </source>
</evidence>
<dbReference type="Pfam" id="PF04011">
    <property type="entry name" value="LemA"/>
    <property type="match status" value="1"/>
</dbReference>
<keyword evidence="3" id="KW-0812">Transmembrane</keyword>
<evidence type="ECO:0000256" key="6">
    <source>
        <dbReference type="SAM" id="Coils"/>
    </source>
</evidence>
<dbReference type="Gene3D" id="1.20.1440.20">
    <property type="entry name" value="LemA-like domain"/>
    <property type="match status" value="1"/>
</dbReference>
<dbReference type="OrthoDB" id="9804152at2"/>
<keyword evidence="4" id="KW-1133">Transmembrane helix</keyword>
<feature type="coiled-coil region" evidence="6">
    <location>
        <begin position="116"/>
        <end position="143"/>
    </location>
</feature>
<keyword evidence="6" id="KW-0175">Coiled coil</keyword>
<dbReference type="InterPro" id="IPR023353">
    <property type="entry name" value="LemA-like_dom_sf"/>
</dbReference>
<comment type="caution">
    <text evidence="7">The sequence shown here is derived from an EMBL/GenBank/DDBJ whole genome shotgun (WGS) entry which is preliminary data.</text>
</comment>
<sequence>MIRIVIIVFLIAIIFYTISTYNRFQVLKNGAEATLGQIKVALKKRLDMISQLVNTVKSHAKFEKETFEKVAALRSGITKAETPEEISEIEKETRKLMGVINVAVESYPELKTSSIVLELTQAIQDMENEIARHRYTYNNIVQEMNTKIDMFPSNLVASMFGFKKLSYLEFGEDINKTPDTTW</sequence>
<dbReference type="PANTHER" id="PTHR34478">
    <property type="entry name" value="PROTEIN LEMA"/>
    <property type="match status" value="1"/>
</dbReference>
<dbReference type="STRING" id="1914305.BLW93_07265"/>
<keyword evidence="5" id="KW-0472">Membrane</keyword>
<dbReference type="SUPFAM" id="SSF140478">
    <property type="entry name" value="LemA-like"/>
    <property type="match status" value="1"/>
</dbReference>
<comment type="subcellular location">
    <subcellularLocation>
        <location evidence="1">Membrane</location>
        <topology evidence="1">Single-pass membrane protein</topology>
    </subcellularLocation>
</comment>
<evidence type="ECO:0000256" key="1">
    <source>
        <dbReference type="ARBA" id="ARBA00004167"/>
    </source>
</evidence>
<evidence type="ECO:0000256" key="5">
    <source>
        <dbReference type="ARBA" id="ARBA00023136"/>
    </source>
</evidence>
<dbReference type="EMBL" id="MOEN01000030">
    <property type="protein sequence ID" value="OMH40068.1"/>
    <property type="molecule type" value="Genomic_DNA"/>
</dbReference>
<name>A0A1R1MJS6_9BACT</name>
<organism evidence="7 8">
    <name type="scientific">Desulfurobacterium indicum</name>
    <dbReference type="NCBI Taxonomy" id="1914305"/>
    <lineage>
        <taxon>Bacteria</taxon>
        <taxon>Pseudomonadati</taxon>
        <taxon>Aquificota</taxon>
        <taxon>Aquificia</taxon>
        <taxon>Desulfurobacteriales</taxon>
        <taxon>Desulfurobacteriaceae</taxon>
        <taxon>Desulfurobacterium</taxon>
    </lineage>
</organism>
<evidence type="ECO:0000313" key="7">
    <source>
        <dbReference type="EMBL" id="OMH40068.1"/>
    </source>
</evidence>
<reference evidence="7 8" key="1">
    <citation type="submission" date="2016-10" db="EMBL/GenBank/DDBJ databases">
        <title>Genome sequence of a sulfur-reducing bacterium Desulfurobacterium indicum K6013.</title>
        <authorList>
            <person name="Cao J."/>
            <person name="Shao Z."/>
            <person name="Alain K."/>
            <person name="Jebbar M."/>
        </authorList>
    </citation>
    <scope>NUCLEOTIDE SEQUENCE [LARGE SCALE GENOMIC DNA]</scope>
    <source>
        <strain evidence="7 8">K6013</strain>
    </source>
</reference>
<dbReference type="RefSeq" id="WP_076713432.1">
    <property type="nucleotide sequence ID" value="NZ_MOEN01000030.1"/>
</dbReference>
<gene>
    <name evidence="7" type="ORF">BLW93_07265</name>
</gene>
<dbReference type="Proteomes" id="UP000187408">
    <property type="component" value="Unassembled WGS sequence"/>
</dbReference>
<dbReference type="GO" id="GO:0016020">
    <property type="term" value="C:membrane"/>
    <property type="evidence" value="ECO:0007669"/>
    <property type="project" value="UniProtKB-SubCell"/>
</dbReference>
<evidence type="ECO:0000256" key="3">
    <source>
        <dbReference type="ARBA" id="ARBA00022692"/>
    </source>
</evidence>
<evidence type="ECO:0000256" key="2">
    <source>
        <dbReference type="ARBA" id="ARBA00008854"/>
    </source>
</evidence>
<keyword evidence="8" id="KW-1185">Reference proteome</keyword>